<organism evidence="1 2">
    <name type="scientific">Micromonospora profundi</name>
    <dbReference type="NCBI Taxonomy" id="1420889"/>
    <lineage>
        <taxon>Bacteria</taxon>
        <taxon>Bacillati</taxon>
        <taxon>Actinomycetota</taxon>
        <taxon>Actinomycetes</taxon>
        <taxon>Micromonosporales</taxon>
        <taxon>Micromonosporaceae</taxon>
        <taxon>Micromonospora</taxon>
    </lineage>
</organism>
<dbReference type="KEGG" id="mprn:Q3V37_17935"/>
<keyword evidence="2" id="KW-1185">Reference proteome</keyword>
<reference evidence="1 2" key="1">
    <citation type="submission" date="2023-07" db="EMBL/GenBank/DDBJ databases">
        <title>Micromonospora profundi TRM 95458 converts glycerol to a new osmotic compound.</title>
        <authorList>
            <person name="Lu D."/>
        </authorList>
    </citation>
    <scope>NUCLEOTIDE SEQUENCE [LARGE SCALE GENOMIC DNA]</scope>
    <source>
        <strain evidence="1 2">TRM95458</strain>
    </source>
</reference>
<evidence type="ECO:0000313" key="2">
    <source>
        <dbReference type="Proteomes" id="UP001235874"/>
    </source>
</evidence>
<proteinExistence type="predicted"/>
<name>A0AAJ6HNJ7_9ACTN</name>
<evidence type="ECO:0000313" key="1">
    <source>
        <dbReference type="EMBL" id="WLS43297.1"/>
    </source>
</evidence>
<dbReference type="AlphaFoldDB" id="A0AAJ6HNJ7"/>
<dbReference type="RefSeq" id="WP_306270714.1">
    <property type="nucleotide sequence ID" value="NZ_CP130472.1"/>
</dbReference>
<sequence length="338" mass="35703">MNDLELLREHGPDAPPVSSAALSSARHRLMAEMTPAASARRRWGWRRASWALQHRRVGLGFAVAVVVTAAAGGSVVLSEHHAPVGRSTGVQLVAFDAPVFPIGLRPRPAGLAAATFSGGVARDEQGNDRPVMTAVFPATDGVSDVYLGVGDRYVPQDAPERVRSVSLQGVPGFVVEHDAQSGASVVLSWQRRPGQWITLTGHGRFGSEAAVRALAATVADDAQPVPLQVRLAPAGWRLAAFKDSKIVTLRDPDSGEELSANLVKAPERNLMGLVSGAKRVSAVQVNGRESELVQTLNGWFLQVPLPDGTAFHLQAPAVLTGEQVVAVGAQVIVTPHAR</sequence>
<gene>
    <name evidence="1" type="ORF">Q3V37_17935</name>
</gene>
<accession>A0AAJ6HNJ7</accession>
<dbReference type="EMBL" id="CP130472">
    <property type="protein sequence ID" value="WLS43297.1"/>
    <property type="molecule type" value="Genomic_DNA"/>
</dbReference>
<dbReference type="Proteomes" id="UP001235874">
    <property type="component" value="Chromosome"/>
</dbReference>
<protein>
    <submittedName>
        <fullName evidence="1">Uncharacterized protein</fullName>
    </submittedName>
</protein>